<dbReference type="FunFam" id="3.40.50.2300:FF:000001">
    <property type="entry name" value="DNA-binding response regulator PhoB"/>
    <property type="match status" value="1"/>
</dbReference>
<dbReference type="InterPro" id="IPR036388">
    <property type="entry name" value="WH-like_DNA-bd_sf"/>
</dbReference>
<feature type="domain" description="OmpR/PhoB-type" evidence="9">
    <location>
        <begin position="129"/>
        <end position="227"/>
    </location>
</feature>
<dbReference type="InterPro" id="IPR016032">
    <property type="entry name" value="Sig_transdc_resp-reg_C-effctor"/>
</dbReference>
<dbReference type="GO" id="GO:0000156">
    <property type="term" value="F:phosphorelay response regulator activity"/>
    <property type="evidence" value="ECO:0007669"/>
    <property type="project" value="TreeGrafter"/>
</dbReference>
<evidence type="ECO:0000256" key="6">
    <source>
        <dbReference type="PROSITE-ProRule" id="PRU00169"/>
    </source>
</evidence>
<evidence type="ECO:0000256" key="5">
    <source>
        <dbReference type="ARBA" id="ARBA00023163"/>
    </source>
</evidence>
<evidence type="ECO:0000256" key="3">
    <source>
        <dbReference type="ARBA" id="ARBA00023015"/>
    </source>
</evidence>
<dbReference type="OrthoDB" id="9790442at2"/>
<evidence type="ECO:0000256" key="2">
    <source>
        <dbReference type="ARBA" id="ARBA00023012"/>
    </source>
</evidence>
<reference evidence="10 11" key="1">
    <citation type="journal article" date="2015" name="Genome Announc.">
        <title>Expanding the biotechnology potential of lactobacilli through comparative genomics of 213 strains and associated genera.</title>
        <authorList>
            <person name="Sun Z."/>
            <person name="Harris H.M."/>
            <person name="McCann A."/>
            <person name="Guo C."/>
            <person name="Argimon S."/>
            <person name="Zhang W."/>
            <person name="Yang X."/>
            <person name="Jeffery I.B."/>
            <person name="Cooney J.C."/>
            <person name="Kagawa T.F."/>
            <person name="Liu W."/>
            <person name="Song Y."/>
            <person name="Salvetti E."/>
            <person name="Wrobel A."/>
            <person name="Rasinkangas P."/>
            <person name="Parkhill J."/>
            <person name="Rea M.C."/>
            <person name="O'Sullivan O."/>
            <person name="Ritari J."/>
            <person name="Douillard F.P."/>
            <person name="Paul Ross R."/>
            <person name="Yang R."/>
            <person name="Briner A.E."/>
            <person name="Felis G.E."/>
            <person name="de Vos W.M."/>
            <person name="Barrangou R."/>
            <person name="Klaenhammer T.R."/>
            <person name="Caufield P.W."/>
            <person name="Cui Y."/>
            <person name="Zhang H."/>
            <person name="O'Toole P.W."/>
        </authorList>
    </citation>
    <scope>NUCLEOTIDE SEQUENCE [LARGE SCALE GENOMIC DNA]</scope>
    <source>
        <strain evidence="10 11">DSM 20505</strain>
    </source>
</reference>
<dbReference type="EMBL" id="AYYO01000050">
    <property type="protein sequence ID" value="KRM54659.1"/>
    <property type="molecule type" value="Genomic_DNA"/>
</dbReference>
<evidence type="ECO:0000256" key="7">
    <source>
        <dbReference type="PROSITE-ProRule" id="PRU01091"/>
    </source>
</evidence>
<evidence type="ECO:0000313" key="10">
    <source>
        <dbReference type="EMBL" id="KRM54659.1"/>
    </source>
</evidence>
<feature type="DNA-binding region" description="OmpR/PhoB-type" evidence="7">
    <location>
        <begin position="129"/>
        <end position="227"/>
    </location>
</feature>
<dbReference type="PANTHER" id="PTHR48111:SF22">
    <property type="entry name" value="REGULATOR OF RPOS"/>
    <property type="match status" value="1"/>
</dbReference>
<keyword evidence="1 6" id="KW-0597">Phosphoprotein</keyword>
<dbReference type="SUPFAM" id="SSF52172">
    <property type="entry name" value="CheY-like"/>
    <property type="match status" value="1"/>
</dbReference>
<keyword evidence="11" id="KW-1185">Reference proteome</keyword>
<name>A0A0R1ZUK7_9LACO</name>
<evidence type="ECO:0000256" key="1">
    <source>
        <dbReference type="ARBA" id="ARBA00022553"/>
    </source>
</evidence>
<evidence type="ECO:0000259" key="9">
    <source>
        <dbReference type="PROSITE" id="PS51755"/>
    </source>
</evidence>
<dbReference type="Gene3D" id="1.10.10.10">
    <property type="entry name" value="Winged helix-like DNA-binding domain superfamily/Winged helix DNA-binding domain"/>
    <property type="match status" value="1"/>
</dbReference>
<dbReference type="CDD" id="cd17574">
    <property type="entry name" value="REC_OmpR"/>
    <property type="match status" value="1"/>
</dbReference>
<dbReference type="GO" id="GO:0005829">
    <property type="term" value="C:cytosol"/>
    <property type="evidence" value="ECO:0007669"/>
    <property type="project" value="TreeGrafter"/>
</dbReference>
<proteinExistence type="predicted"/>
<dbReference type="InterPro" id="IPR011006">
    <property type="entry name" value="CheY-like_superfamily"/>
</dbReference>
<dbReference type="GO" id="GO:0032993">
    <property type="term" value="C:protein-DNA complex"/>
    <property type="evidence" value="ECO:0007669"/>
    <property type="project" value="TreeGrafter"/>
</dbReference>
<comment type="caution">
    <text evidence="10">The sequence shown here is derived from an EMBL/GenBank/DDBJ whole genome shotgun (WGS) entry which is preliminary data.</text>
</comment>
<dbReference type="AlphaFoldDB" id="A0A0R1ZUK7"/>
<dbReference type="Proteomes" id="UP000051679">
    <property type="component" value="Unassembled WGS sequence"/>
</dbReference>
<dbReference type="InterPro" id="IPR001867">
    <property type="entry name" value="OmpR/PhoB-type_DNA-bd"/>
</dbReference>
<evidence type="ECO:0000313" key="11">
    <source>
        <dbReference type="Proteomes" id="UP000051679"/>
    </source>
</evidence>
<dbReference type="PANTHER" id="PTHR48111">
    <property type="entry name" value="REGULATOR OF RPOS"/>
    <property type="match status" value="1"/>
</dbReference>
<dbReference type="PROSITE" id="PS50110">
    <property type="entry name" value="RESPONSE_REGULATORY"/>
    <property type="match status" value="1"/>
</dbReference>
<keyword evidence="3" id="KW-0805">Transcription regulation</keyword>
<dbReference type="Gene3D" id="3.40.50.2300">
    <property type="match status" value="1"/>
</dbReference>
<dbReference type="SUPFAM" id="SSF46894">
    <property type="entry name" value="C-terminal effector domain of the bipartite response regulators"/>
    <property type="match status" value="1"/>
</dbReference>
<dbReference type="PATRIC" id="fig|1291052.5.peg.2445"/>
<dbReference type="SMART" id="SM00448">
    <property type="entry name" value="REC"/>
    <property type="match status" value="1"/>
</dbReference>
<dbReference type="Pfam" id="PF00072">
    <property type="entry name" value="Response_reg"/>
    <property type="match status" value="1"/>
</dbReference>
<dbReference type="STRING" id="1291052.FC18_GL002370"/>
<dbReference type="GO" id="GO:0006355">
    <property type="term" value="P:regulation of DNA-templated transcription"/>
    <property type="evidence" value="ECO:0007669"/>
    <property type="project" value="InterPro"/>
</dbReference>
<dbReference type="Gene3D" id="6.10.250.690">
    <property type="match status" value="1"/>
</dbReference>
<sequence>MKKTMLLVEDEAGLADSLKTEFELEDMRVLVAGDGEAALTAFRTHEAQIDLILLDWMLPKLDGFSVLRRIRRTSQVPVIMLTARDYIGDKVAGLTGGADDYITKPFEMEELIARVDVALRHGQPSAATQAVYQVADLTVDTDAKRVERAGQIIALTQREYELLVELVRNQDEACSRTDLLDAVWGSDFEGQPNILDVYVRSLRAKLDGADQQKLIHTVRGVGYMLSANVAGR</sequence>
<keyword evidence="2" id="KW-0902">Two-component regulatory system</keyword>
<evidence type="ECO:0000256" key="4">
    <source>
        <dbReference type="ARBA" id="ARBA00023125"/>
    </source>
</evidence>
<dbReference type="InterPro" id="IPR001789">
    <property type="entry name" value="Sig_transdc_resp-reg_receiver"/>
</dbReference>
<evidence type="ECO:0000259" key="8">
    <source>
        <dbReference type="PROSITE" id="PS50110"/>
    </source>
</evidence>
<feature type="domain" description="Response regulatory" evidence="8">
    <location>
        <begin position="4"/>
        <end position="119"/>
    </location>
</feature>
<accession>A0A0R1ZUK7</accession>
<dbReference type="FunFam" id="1.10.10.10:FF:000005">
    <property type="entry name" value="Two-component system response regulator"/>
    <property type="match status" value="1"/>
</dbReference>
<keyword evidence="4 7" id="KW-0238">DNA-binding</keyword>
<dbReference type="PROSITE" id="PS51755">
    <property type="entry name" value="OMPR_PHOB"/>
    <property type="match status" value="1"/>
</dbReference>
<keyword evidence="5" id="KW-0804">Transcription</keyword>
<dbReference type="RefSeq" id="WP_054678731.1">
    <property type="nucleotide sequence ID" value="NZ_AYYO01000050.1"/>
</dbReference>
<dbReference type="InterPro" id="IPR039420">
    <property type="entry name" value="WalR-like"/>
</dbReference>
<dbReference type="CDD" id="cd00383">
    <property type="entry name" value="trans_reg_C"/>
    <property type="match status" value="1"/>
</dbReference>
<protein>
    <submittedName>
        <fullName evidence="10">OmpR family DNA-binding response regulator</fullName>
    </submittedName>
</protein>
<feature type="modified residue" description="4-aspartylphosphate" evidence="6">
    <location>
        <position position="55"/>
    </location>
</feature>
<organism evidence="10 11">
    <name type="scientific">Lacticaseibacillus sharpeae JCM 1186 = DSM 20505</name>
    <dbReference type="NCBI Taxonomy" id="1291052"/>
    <lineage>
        <taxon>Bacteria</taxon>
        <taxon>Bacillati</taxon>
        <taxon>Bacillota</taxon>
        <taxon>Bacilli</taxon>
        <taxon>Lactobacillales</taxon>
        <taxon>Lactobacillaceae</taxon>
        <taxon>Lacticaseibacillus</taxon>
    </lineage>
</organism>
<dbReference type="SMART" id="SM00862">
    <property type="entry name" value="Trans_reg_C"/>
    <property type="match status" value="1"/>
</dbReference>
<dbReference type="GO" id="GO:0000976">
    <property type="term" value="F:transcription cis-regulatory region binding"/>
    <property type="evidence" value="ECO:0007669"/>
    <property type="project" value="TreeGrafter"/>
</dbReference>
<dbReference type="Pfam" id="PF00486">
    <property type="entry name" value="Trans_reg_C"/>
    <property type="match status" value="1"/>
</dbReference>
<gene>
    <name evidence="10" type="ORF">FC18_GL002370</name>
</gene>